<evidence type="ECO:0000313" key="4">
    <source>
        <dbReference type="Proteomes" id="UP000253740"/>
    </source>
</evidence>
<dbReference type="HOGENOM" id="CLU_791829_0_0_6"/>
<feature type="domain" description="Peptidase S74" evidence="1">
    <location>
        <begin position="250"/>
        <end position="347"/>
    </location>
</feature>
<dbReference type="STRING" id="1475481.GCA_000953855_01587"/>
<dbReference type="EMBL" id="DF970196">
    <property type="protein sequence ID" value="GAP66254.1"/>
    <property type="molecule type" value="Genomic_DNA"/>
</dbReference>
<reference evidence="3" key="2">
    <citation type="submission" date="2015-08" db="EMBL/GenBank/DDBJ databases">
        <title>Complete DNA Sequence of Pseudomonas syringae pv. actinidiae, the Causal Agent of Kiwifruit Canker Disease.</title>
        <authorList>
            <person name="Rikkerink E.H.A."/>
            <person name="Fineran P.C."/>
        </authorList>
    </citation>
    <scope>NUCLEOTIDE SEQUENCE</scope>
    <source>
        <strain evidence="3">SkMP5</strain>
    </source>
</reference>
<evidence type="ECO:0000313" key="2">
    <source>
        <dbReference type="EMBL" id="GAN44693.1"/>
    </source>
</evidence>
<organism evidence="3">
    <name type="scientific">Mizugakiibacter sediminis</name>
    <dbReference type="NCBI Taxonomy" id="1475481"/>
    <lineage>
        <taxon>Bacteria</taxon>
        <taxon>Pseudomonadati</taxon>
        <taxon>Pseudomonadota</taxon>
        <taxon>Gammaproteobacteria</taxon>
        <taxon>Lysobacterales</taxon>
        <taxon>Rhodanobacteraceae</taxon>
        <taxon>Mizugakiibacter</taxon>
    </lineage>
</organism>
<name>A0A0K8QN04_9GAMM</name>
<evidence type="ECO:0000313" key="3">
    <source>
        <dbReference type="EMBL" id="GAP66254.1"/>
    </source>
</evidence>
<reference evidence="2" key="1">
    <citation type="submission" date="2015-03" db="EMBL/GenBank/DDBJ databases">
        <title>Draft genome sequence of Mizugakiibacter sediminis skMP5.</title>
        <authorList>
            <person name="Watanabe T."/>
            <person name="Kojima H."/>
            <person name="Fukui M."/>
        </authorList>
    </citation>
    <scope>NUCLEOTIDE SEQUENCE</scope>
    <source>
        <strain evidence="2">SkMP5</strain>
    </source>
</reference>
<dbReference type="RefSeq" id="WP_062536763.1">
    <property type="nucleotide sequence ID" value="NZ_DF970196.1"/>
</dbReference>
<keyword evidence="4" id="KW-1185">Reference proteome</keyword>
<protein>
    <recommendedName>
        <fullName evidence="1">Peptidase S74 domain-containing protein</fullName>
    </recommendedName>
</protein>
<proteinExistence type="predicted"/>
<dbReference type="AlphaFoldDB" id="A0A0K8QN04"/>
<dbReference type="InterPro" id="IPR030392">
    <property type="entry name" value="S74_ICA"/>
</dbReference>
<evidence type="ECO:0000259" key="1">
    <source>
        <dbReference type="PROSITE" id="PS51688"/>
    </source>
</evidence>
<sequence length="350" mass="37244">MRRIDTPDGLYHDFDPQSGEAGTIVKAAPMNAIQEEIIAVITGAGLTLDPNANNQLWQAIQAITGGGVAWGAITGKPETATRWPTWLEVTGKPATFTPTAHTHDWADLINVPVYATRWPAWTDVTSKPATFPPDAHTHAIANVNGLQAALDAKAPLNAPVFTTRASVNTANNQWGLCVNLADGSAARGGIWCESDGISLVNANTWGTPFKLFNDGTVKIGGTGWSQITLGNGSVAVTGALTATGGFQVGSSEHLKTDLEPLPYGLDEIDAIAVRRGRYIPEFTADGRRRLFVIAEQLATVVPEAVFEDGIEHDGKRYASVEYSQLVPVLISAVQELSARLRAIEKASLIA</sequence>
<dbReference type="Proteomes" id="UP000253740">
    <property type="component" value="Unassembled WGS sequence"/>
</dbReference>
<accession>A0A0K8QN04</accession>
<dbReference type="EMBL" id="DF952378">
    <property type="protein sequence ID" value="GAN44693.1"/>
    <property type="molecule type" value="Genomic_DNA"/>
</dbReference>
<dbReference type="PROSITE" id="PS51688">
    <property type="entry name" value="ICA"/>
    <property type="match status" value="1"/>
</dbReference>
<dbReference type="OrthoDB" id="6174642at2"/>
<gene>
    <name evidence="2" type="ORF">MBSD_1228</name>
    <name evidence="3" type="ORF">MBSD_n1558</name>
</gene>